<dbReference type="Pfam" id="PF21153">
    <property type="entry name" value="NSUN5_N"/>
    <property type="match status" value="1"/>
</dbReference>
<feature type="active site" description="Nucleophile" evidence="5">
    <location>
        <position position="393"/>
    </location>
</feature>
<comment type="caution">
    <text evidence="5">Lacks conserved residue(s) required for the propagation of feature annotation.</text>
</comment>
<dbReference type="InterPro" id="IPR048889">
    <property type="entry name" value="NSUN5_RCM1_N"/>
</dbReference>
<organism evidence="8 9">
    <name type="scientific">Ramazzottius varieornatus</name>
    <name type="common">Water bear</name>
    <name type="synonym">Tardigrade</name>
    <dbReference type="NCBI Taxonomy" id="947166"/>
    <lineage>
        <taxon>Eukaryota</taxon>
        <taxon>Metazoa</taxon>
        <taxon>Ecdysozoa</taxon>
        <taxon>Tardigrada</taxon>
        <taxon>Eutardigrada</taxon>
        <taxon>Parachela</taxon>
        <taxon>Hypsibioidea</taxon>
        <taxon>Ramazzottiidae</taxon>
        <taxon>Ramazzottius</taxon>
    </lineage>
</organism>
<dbReference type="GO" id="GO:0003723">
    <property type="term" value="F:RNA binding"/>
    <property type="evidence" value="ECO:0007669"/>
    <property type="project" value="UniProtKB-UniRule"/>
</dbReference>
<keyword evidence="2 5" id="KW-0808">Transferase</keyword>
<gene>
    <name evidence="8" type="primary">RvY_17512-1</name>
    <name evidence="8" type="synonym">RvY_17512.1</name>
    <name evidence="8" type="ORF">RvY_17512</name>
</gene>
<reference evidence="8 9" key="1">
    <citation type="journal article" date="2016" name="Nat. Commun.">
        <title>Extremotolerant tardigrade genome and improved radiotolerance of human cultured cells by tardigrade-unique protein.</title>
        <authorList>
            <person name="Hashimoto T."/>
            <person name="Horikawa D.D."/>
            <person name="Saito Y."/>
            <person name="Kuwahara H."/>
            <person name="Kozuka-Hata H."/>
            <person name="Shin-I T."/>
            <person name="Minakuchi Y."/>
            <person name="Ohishi K."/>
            <person name="Motoyama A."/>
            <person name="Aizu T."/>
            <person name="Enomoto A."/>
            <person name="Kondo K."/>
            <person name="Tanaka S."/>
            <person name="Hara Y."/>
            <person name="Koshikawa S."/>
            <person name="Sagara H."/>
            <person name="Miura T."/>
            <person name="Yokobori S."/>
            <person name="Miyagawa K."/>
            <person name="Suzuki Y."/>
            <person name="Kubo T."/>
            <person name="Oyama M."/>
            <person name="Kohara Y."/>
            <person name="Fujiyama A."/>
            <person name="Arakawa K."/>
            <person name="Katayama T."/>
            <person name="Toyoda A."/>
            <person name="Kunieda T."/>
        </authorList>
    </citation>
    <scope>NUCLEOTIDE SEQUENCE [LARGE SCALE GENOMIC DNA]</scope>
    <source>
        <strain evidence="8 9">YOKOZUNA-1</strain>
    </source>
</reference>
<proteinExistence type="inferred from homology"/>
<feature type="region of interest" description="Disordered" evidence="6">
    <location>
        <begin position="342"/>
        <end position="361"/>
    </location>
</feature>
<evidence type="ECO:0000256" key="1">
    <source>
        <dbReference type="ARBA" id="ARBA00022603"/>
    </source>
</evidence>
<evidence type="ECO:0000256" key="5">
    <source>
        <dbReference type="PROSITE-ProRule" id="PRU01023"/>
    </source>
</evidence>
<dbReference type="Proteomes" id="UP000186922">
    <property type="component" value="Unassembled WGS sequence"/>
</dbReference>
<dbReference type="PRINTS" id="PR02008">
    <property type="entry name" value="RCMTFAMILY"/>
</dbReference>
<feature type="binding site" evidence="5">
    <location>
        <position position="318"/>
    </location>
    <ligand>
        <name>S-adenosyl-L-methionine</name>
        <dbReference type="ChEBI" id="CHEBI:59789"/>
    </ligand>
</feature>
<dbReference type="Pfam" id="PF21148">
    <property type="entry name" value="NSUN5_fdxn-like"/>
    <property type="match status" value="1"/>
</dbReference>
<feature type="binding site" evidence="5">
    <location>
        <position position="291"/>
    </location>
    <ligand>
        <name>S-adenosyl-L-methionine</name>
        <dbReference type="ChEBI" id="CHEBI:59789"/>
    </ligand>
</feature>
<evidence type="ECO:0000259" key="7">
    <source>
        <dbReference type="PROSITE" id="PS51686"/>
    </source>
</evidence>
<evidence type="ECO:0000256" key="4">
    <source>
        <dbReference type="ARBA" id="ARBA00022884"/>
    </source>
</evidence>
<dbReference type="GO" id="GO:0008173">
    <property type="term" value="F:RNA methyltransferase activity"/>
    <property type="evidence" value="ECO:0007669"/>
    <property type="project" value="InterPro"/>
</dbReference>
<feature type="compositionally biased region" description="Polar residues" evidence="6">
    <location>
        <begin position="342"/>
        <end position="354"/>
    </location>
</feature>
<evidence type="ECO:0000256" key="2">
    <source>
        <dbReference type="ARBA" id="ARBA00022679"/>
    </source>
</evidence>
<dbReference type="AlphaFoldDB" id="A0A1D1W4J3"/>
<feature type="compositionally biased region" description="Basic and acidic residues" evidence="6">
    <location>
        <begin position="473"/>
        <end position="494"/>
    </location>
</feature>
<accession>A0A1D1W4J3</accession>
<dbReference type="EMBL" id="BDGG01000015">
    <property type="protein sequence ID" value="GAV07703.1"/>
    <property type="molecule type" value="Genomic_DNA"/>
</dbReference>
<keyword evidence="4 5" id="KW-0694">RNA-binding</keyword>
<dbReference type="PROSITE" id="PS51686">
    <property type="entry name" value="SAM_MT_RSMB_NOP"/>
    <property type="match status" value="1"/>
</dbReference>
<dbReference type="InterPro" id="IPR049560">
    <property type="entry name" value="MeTrfase_RsmB-F_NOP2_cat"/>
</dbReference>
<dbReference type="GO" id="GO:0005730">
    <property type="term" value="C:nucleolus"/>
    <property type="evidence" value="ECO:0007669"/>
    <property type="project" value="TreeGrafter"/>
</dbReference>
<dbReference type="GO" id="GO:0070475">
    <property type="term" value="P:rRNA base methylation"/>
    <property type="evidence" value="ECO:0007669"/>
    <property type="project" value="TreeGrafter"/>
</dbReference>
<dbReference type="PANTHER" id="PTHR22807:SF4">
    <property type="entry name" value="28S RRNA (CYTOSINE-C(5))-METHYLTRANSFERASE"/>
    <property type="match status" value="1"/>
</dbReference>
<evidence type="ECO:0000256" key="6">
    <source>
        <dbReference type="SAM" id="MobiDB-lite"/>
    </source>
</evidence>
<dbReference type="CDD" id="cd02440">
    <property type="entry name" value="AdoMet_MTases"/>
    <property type="match status" value="1"/>
</dbReference>
<dbReference type="InterPro" id="IPR001678">
    <property type="entry name" value="MeTrfase_RsmB-F_NOP2_dom"/>
</dbReference>
<dbReference type="STRING" id="947166.A0A1D1W4J3"/>
<evidence type="ECO:0000256" key="3">
    <source>
        <dbReference type="ARBA" id="ARBA00022691"/>
    </source>
</evidence>
<feature type="compositionally biased region" description="Basic and acidic residues" evidence="6">
    <location>
        <begin position="515"/>
        <end position="524"/>
    </location>
</feature>
<dbReference type="OrthoDB" id="435282at2759"/>
<dbReference type="InterPro" id="IPR023267">
    <property type="entry name" value="RCMT"/>
</dbReference>
<dbReference type="SUPFAM" id="SSF53335">
    <property type="entry name" value="S-adenosyl-L-methionine-dependent methyltransferases"/>
    <property type="match status" value="1"/>
</dbReference>
<dbReference type="InterPro" id="IPR029063">
    <property type="entry name" value="SAM-dependent_MTases_sf"/>
</dbReference>
<name>A0A1D1W4J3_RAMVA</name>
<dbReference type="Pfam" id="PF01189">
    <property type="entry name" value="Methyltr_RsmB-F"/>
    <property type="match status" value="1"/>
</dbReference>
<evidence type="ECO:0000313" key="8">
    <source>
        <dbReference type="EMBL" id="GAV07703.1"/>
    </source>
</evidence>
<dbReference type="Gene3D" id="3.40.50.150">
    <property type="entry name" value="Vaccinia Virus protein VP39"/>
    <property type="match status" value="1"/>
</dbReference>
<dbReference type="PANTHER" id="PTHR22807">
    <property type="entry name" value="NOP2 YEAST -RELATED NOL1/NOP2/FMU SUN DOMAIN-CONTAINING"/>
    <property type="match status" value="1"/>
</dbReference>
<sequence>MSEGEANDVSLEDAPAAGKPQNKAERSSTGDITTDVYAAAAECLDAVLKGRASVKSAIFNSPFPEKRFLMAITQKTMDNLVHIKRIAYKSNLLKQETRLSKSMAYVLIYDLLFGEMKRARGIAGLIWRYRKALNEEMQKYLKENEVQDVSQLKKGDQKGLQHPRYIRVNTILSSRDEVEKTLKNEGFILKEYEAQSQKGFLKSIRKMGARSFYHDYHVPNVVVLNPMINFYNHELEKTGKIVVQDKASCLASLLLNPPAGSTVIDACAAPGMKTSHLAALMENQGKIFAVDLDAERCKRMEKSLQHYGVTCATTINEDFLKISPQNERFSAASHILVDPTCSGSGVTSRTNKQNRQSKKEERERLQKLKHLQMTLLKHALSFPNVQRVVYATCSISPEEDEEVVQEALKSNSQFILRPYSKYLPKWKGCGKPRYSVGPNCLRSFPEKHLTNGFFVAVMERYVPLAQEEGLVDGEVKEVGDSGKAEPGENGEVKIEQPVTDWNPAKDKRRKRKRKHEDTTEHWSAEKSSQSKPSAKRNKK</sequence>
<feature type="region of interest" description="Disordered" evidence="6">
    <location>
        <begin position="1"/>
        <end position="29"/>
    </location>
</feature>
<protein>
    <recommendedName>
        <fullName evidence="7">SAM-dependent MTase RsmB/NOP-type domain-containing protein</fullName>
    </recommendedName>
</protein>
<feature type="binding site" evidence="5">
    <location>
        <position position="338"/>
    </location>
    <ligand>
        <name>S-adenosyl-L-methionine</name>
        <dbReference type="ChEBI" id="CHEBI:59789"/>
    </ligand>
</feature>
<feature type="region of interest" description="Disordered" evidence="6">
    <location>
        <begin position="473"/>
        <end position="539"/>
    </location>
</feature>
<evidence type="ECO:0000313" key="9">
    <source>
        <dbReference type="Proteomes" id="UP000186922"/>
    </source>
</evidence>
<comment type="caution">
    <text evidence="8">The sequence shown here is derived from an EMBL/GenBank/DDBJ whole genome shotgun (WGS) entry which is preliminary data.</text>
</comment>
<keyword evidence="3 5" id="KW-0949">S-adenosyl-L-methionine</keyword>
<keyword evidence="1 5" id="KW-0489">Methyltransferase</keyword>
<dbReference type="Gene3D" id="3.30.70.1170">
    <property type="entry name" value="Sun protein, domain 3"/>
    <property type="match status" value="1"/>
</dbReference>
<feature type="domain" description="SAM-dependent MTase RsmB/NOP-type" evidence="7">
    <location>
        <begin position="154"/>
        <end position="461"/>
    </location>
</feature>
<keyword evidence="9" id="KW-1185">Reference proteome</keyword>
<comment type="similarity">
    <text evidence="5">Belongs to the class I-like SAM-binding methyltransferase superfamily. RsmB/NOP family.</text>
</comment>
<dbReference type="InterPro" id="IPR049561">
    <property type="entry name" value="NSUN5_7_fdxn-like"/>
</dbReference>